<dbReference type="OrthoDB" id="9802051at2"/>
<dbReference type="FunFam" id="3.90.1530.30:FF:000001">
    <property type="entry name" value="Chromosome partitioning protein ParB"/>
    <property type="match status" value="1"/>
</dbReference>
<dbReference type="AlphaFoldDB" id="S9SA22"/>
<dbReference type="EMBL" id="AQPH01000060">
    <property type="protein sequence ID" value="EPY00923.1"/>
    <property type="molecule type" value="Genomic_DNA"/>
</dbReference>
<dbReference type="RefSeq" id="WP_021133015.1">
    <property type="nucleotide sequence ID" value="NZ_AQPH01000060.1"/>
</dbReference>
<organism evidence="6 7">
    <name type="scientific">Magnetospirillum fulvum MGU-K5</name>
    <dbReference type="NCBI Taxonomy" id="1316936"/>
    <lineage>
        <taxon>Bacteria</taxon>
        <taxon>Pseudomonadati</taxon>
        <taxon>Pseudomonadota</taxon>
        <taxon>Alphaproteobacteria</taxon>
        <taxon>Rhodospirillales</taxon>
        <taxon>Rhodospirillaceae</taxon>
        <taxon>Magnetospirillum</taxon>
    </lineage>
</organism>
<feature type="domain" description="ParB-like N-terminal" evidence="5">
    <location>
        <begin position="92"/>
        <end position="190"/>
    </location>
</feature>
<comment type="similarity">
    <text evidence="1">Belongs to the ParB family.</text>
</comment>
<sequence length="577" mass="62415">MPATPAPLRPIDRVFALAIAQGHTNPEGGVSIRGLARAAGINHSTLINARDGKSGRLSEDTYAALATLLGTTVGALLGEAPPAADPAPAGLALLRLDQIDASPLNPRKTFNATALDELASSIAENGLLQNIVVRTADQGRYRIVAGERRWRALTLLAERGQWDATAPLIPAKVVEADDAEHLALAVLENLQRQDINPMEEAEGFAQLIALDPARYTPRAIADKIGCSARHVQQRLALVERLAPEVQSAVRSGLVKFTQARVLTMASPERQRELVKKIDKFATTDQLKNEITAGMVPATRAIFDLATYTGQIVTNDDTGTRYFADKTEFLAAQRAAAEAIAQSLTDDWAWTDFYPQFSPELRRFEAGTATETRGTPAQIAYAFDEADRHRAGALVHFDPHDGRVTIHTGLLQRRPPDPEAEARQQADMAARAAASAARQQDITIVADQIKAALCADPHGALRLLILWPALNLRVSPTPAFDLNRARGIPKEEINGGEWRFLARFVEPASALGNHVLKEDADIVEVWHAAQKITDAAAARNMGRLVGAALHHRLTGGITPLGLAIAEYYGIDVPDYLHP</sequence>
<keyword evidence="3" id="KW-0238">DNA-binding</keyword>
<evidence type="ECO:0000256" key="4">
    <source>
        <dbReference type="ARBA" id="ARBA00025472"/>
    </source>
</evidence>
<dbReference type="InterPro" id="IPR010982">
    <property type="entry name" value="Lambda_DNA-bd_dom_sf"/>
</dbReference>
<dbReference type="FunFam" id="1.10.10.2830:FF:000001">
    <property type="entry name" value="Chromosome partitioning protein ParB"/>
    <property type="match status" value="1"/>
</dbReference>
<evidence type="ECO:0000313" key="6">
    <source>
        <dbReference type="EMBL" id="EPY00923.1"/>
    </source>
</evidence>
<dbReference type="Proteomes" id="UP000015350">
    <property type="component" value="Unassembled WGS sequence"/>
</dbReference>
<dbReference type="PANTHER" id="PTHR33375">
    <property type="entry name" value="CHROMOSOME-PARTITIONING PROTEIN PARB-RELATED"/>
    <property type="match status" value="1"/>
</dbReference>
<protein>
    <submittedName>
        <fullName evidence="6">Chromosome partitioning protein</fullName>
    </submittedName>
</protein>
<dbReference type="GO" id="GO:0007059">
    <property type="term" value="P:chromosome segregation"/>
    <property type="evidence" value="ECO:0007669"/>
    <property type="project" value="UniProtKB-KW"/>
</dbReference>
<evidence type="ECO:0000313" key="7">
    <source>
        <dbReference type="Proteomes" id="UP000015350"/>
    </source>
</evidence>
<dbReference type="GO" id="GO:0005694">
    <property type="term" value="C:chromosome"/>
    <property type="evidence" value="ECO:0007669"/>
    <property type="project" value="TreeGrafter"/>
</dbReference>
<dbReference type="SMART" id="SM00470">
    <property type="entry name" value="ParB"/>
    <property type="match status" value="1"/>
</dbReference>
<dbReference type="SUPFAM" id="SSF47413">
    <property type="entry name" value="lambda repressor-like DNA-binding domains"/>
    <property type="match status" value="1"/>
</dbReference>
<keyword evidence="2" id="KW-0159">Chromosome partition</keyword>
<name>S9SA22_MAGFU</name>
<comment type="function">
    <text evidence="4">Involved in chromosome partition. Localize to both poles of the predivisional cell following completion of DNA replication. Binds to the DNA origin of replication.</text>
</comment>
<dbReference type="InterPro" id="IPR041468">
    <property type="entry name" value="HTH_ParB/Spo0J"/>
</dbReference>
<dbReference type="STRING" id="1316936.K678_13593"/>
<evidence type="ECO:0000259" key="5">
    <source>
        <dbReference type="SMART" id="SM00470"/>
    </source>
</evidence>
<dbReference type="PANTHER" id="PTHR33375:SF7">
    <property type="entry name" value="CHROMOSOME 2-PARTITIONING PROTEIN PARB-RELATED"/>
    <property type="match status" value="1"/>
</dbReference>
<evidence type="ECO:0000256" key="3">
    <source>
        <dbReference type="ARBA" id="ARBA00023125"/>
    </source>
</evidence>
<dbReference type="InterPro" id="IPR036086">
    <property type="entry name" value="ParB/Sulfiredoxin_sf"/>
</dbReference>
<dbReference type="GO" id="GO:0003677">
    <property type="term" value="F:DNA binding"/>
    <property type="evidence" value="ECO:0007669"/>
    <property type="project" value="UniProtKB-KW"/>
</dbReference>
<dbReference type="Pfam" id="PF17762">
    <property type="entry name" value="HTH_ParB"/>
    <property type="match status" value="1"/>
</dbReference>
<reference evidence="6 7" key="1">
    <citation type="submission" date="2013-04" db="EMBL/GenBank/DDBJ databases">
        <authorList>
            <person name="Kuznetsov B."/>
            <person name="Ivanovsky R."/>
        </authorList>
    </citation>
    <scope>NUCLEOTIDE SEQUENCE [LARGE SCALE GENOMIC DNA]</scope>
    <source>
        <strain evidence="6 7">MGU-K5</strain>
    </source>
</reference>
<dbReference type="eggNOG" id="COG1475">
    <property type="taxonomic scope" value="Bacteria"/>
</dbReference>
<evidence type="ECO:0000256" key="1">
    <source>
        <dbReference type="ARBA" id="ARBA00006295"/>
    </source>
</evidence>
<evidence type="ECO:0000256" key="2">
    <source>
        <dbReference type="ARBA" id="ARBA00022829"/>
    </source>
</evidence>
<dbReference type="CDD" id="cd16393">
    <property type="entry name" value="SPO0J_N"/>
    <property type="match status" value="1"/>
</dbReference>
<gene>
    <name evidence="6" type="ORF">K678_13593</name>
</gene>
<dbReference type="PATRIC" id="fig|1316936.3.peg.2712"/>
<dbReference type="InterPro" id="IPR003115">
    <property type="entry name" value="ParB_N"/>
</dbReference>
<dbReference type="InterPro" id="IPR004437">
    <property type="entry name" value="ParB/RepB/Spo0J"/>
</dbReference>
<dbReference type="Gene3D" id="3.90.1530.30">
    <property type="match status" value="1"/>
</dbReference>
<dbReference type="InterPro" id="IPR050336">
    <property type="entry name" value="Chromosome_partition/occlusion"/>
</dbReference>
<dbReference type="NCBIfam" id="TIGR00180">
    <property type="entry name" value="parB_part"/>
    <property type="match status" value="1"/>
</dbReference>
<dbReference type="Pfam" id="PF02195">
    <property type="entry name" value="ParB_N"/>
    <property type="match status" value="1"/>
</dbReference>
<dbReference type="SUPFAM" id="SSF110849">
    <property type="entry name" value="ParB/Sulfiredoxin"/>
    <property type="match status" value="1"/>
</dbReference>
<accession>S9SA22</accession>
<comment type="caution">
    <text evidence="6">The sequence shown here is derived from an EMBL/GenBank/DDBJ whole genome shotgun (WGS) entry which is preliminary data.</text>
</comment>
<dbReference type="SUPFAM" id="SSF109709">
    <property type="entry name" value="KorB DNA-binding domain-like"/>
    <property type="match status" value="1"/>
</dbReference>
<proteinExistence type="inferred from homology"/>
<dbReference type="Gene3D" id="1.10.10.2830">
    <property type="match status" value="1"/>
</dbReference>